<reference evidence="6" key="1">
    <citation type="submission" date="2006-08" db="EMBL/GenBank/DDBJ databases">
        <title>Complete sequence of Chromosome 3 of Burkholderia cepacia AMMD.</title>
        <authorList>
            <consortium name="US DOE Joint Genome Institute"/>
            <person name="Copeland A."/>
            <person name="Lucas S."/>
            <person name="Lapidus A."/>
            <person name="Barry K."/>
            <person name="Detter J.C."/>
            <person name="Glavina del Rio T."/>
            <person name="Hammon N."/>
            <person name="Israni S."/>
            <person name="Pitluck S."/>
            <person name="Bruce D."/>
            <person name="Chain P."/>
            <person name="Malfatti S."/>
            <person name="Shin M."/>
            <person name="Vergez L."/>
            <person name="Schmutz J."/>
            <person name="Larimer F."/>
            <person name="Land M."/>
            <person name="Hauser L."/>
            <person name="Kyrpides N."/>
            <person name="Kim E."/>
            <person name="Parke J."/>
            <person name="Coenye T."/>
            <person name="Konstantinidis K."/>
            <person name="Ramette A."/>
            <person name="Tiedje J."/>
            <person name="Richardson P."/>
        </authorList>
    </citation>
    <scope>NUCLEOTIDE SEQUENCE</scope>
    <source>
        <strain evidence="6">AMMD</strain>
    </source>
</reference>
<dbReference type="SUPFAM" id="SSF52777">
    <property type="entry name" value="CoA-dependent acyltransferases"/>
    <property type="match status" value="7"/>
</dbReference>
<dbReference type="SMART" id="SM00823">
    <property type="entry name" value="PKS_PP"/>
    <property type="match status" value="3"/>
</dbReference>
<dbReference type="Pfam" id="PF00668">
    <property type="entry name" value="Condensation"/>
    <property type="match status" value="3"/>
</dbReference>
<dbReference type="Pfam" id="PF00501">
    <property type="entry name" value="AMP-binding"/>
    <property type="match status" value="2"/>
</dbReference>
<dbReference type="NCBIfam" id="TIGR01733">
    <property type="entry name" value="AA-adenyl-dom"/>
    <property type="match status" value="2"/>
</dbReference>
<dbReference type="SUPFAM" id="SSF56801">
    <property type="entry name" value="Acetyl-CoA synthetase-like"/>
    <property type="match status" value="2"/>
</dbReference>
<dbReference type="Gene3D" id="2.30.38.10">
    <property type="entry name" value="Luciferase, Domain 3"/>
    <property type="match status" value="2"/>
</dbReference>
<organism evidence="6 7">
    <name type="scientific">Burkholderia ambifaria (strain ATCC BAA-244 / DSM 16087 / CCUG 44356 / LMG 19182 / AMMD)</name>
    <name type="common">Burkholderia cepacia (strain AMMD)</name>
    <dbReference type="NCBI Taxonomy" id="339670"/>
    <lineage>
        <taxon>Bacteria</taxon>
        <taxon>Pseudomonadati</taxon>
        <taxon>Pseudomonadota</taxon>
        <taxon>Betaproteobacteria</taxon>
        <taxon>Burkholderiales</taxon>
        <taxon>Burkholderiaceae</taxon>
        <taxon>Burkholderia</taxon>
        <taxon>Burkholderia cepacia complex</taxon>
    </lineage>
</organism>
<dbReference type="Pfam" id="PF13193">
    <property type="entry name" value="AMP-binding_C"/>
    <property type="match status" value="2"/>
</dbReference>
<dbReference type="InterPro" id="IPR010071">
    <property type="entry name" value="AA_adenyl_dom"/>
</dbReference>
<dbReference type="FunFam" id="3.40.50.12780:FF:000012">
    <property type="entry name" value="Non-ribosomal peptide synthetase"/>
    <property type="match status" value="1"/>
</dbReference>
<dbReference type="InterPro" id="IPR036736">
    <property type="entry name" value="ACP-like_sf"/>
</dbReference>
<dbReference type="InterPro" id="IPR045851">
    <property type="entry name" value="AMP-bd_C_sf"/>
</dbReference>
<gene>
    <name evidence="6" type="ordered locus">Bamb_6472</name>
</gene>
<dbReference type="InterPro" id="IPR001242">
    <property type="entry name" value="Condensation_dom"/>
</dbReference>
<dbReference type="InterPro" id="IPR010060">
    <property type="entry name" value="NRPS_synth"/>
</dbReference>
<dbReference type="FunFam" id="2.30.38.10:FF:000001">
    <property type="entry name" value="Non-ribosomal peptide synthetase PvdI"/>
    <property type="match status" value="2"/>
</dbReference>
<evidence type="ECO:0000259" key="5">
    <source>
        <dbReference type="PROSITE" id="PS50075"/>
    </source>
</evidence>
<dbReference type="KEGG" id="bam:Bamb_6472"/>
<dbReference type="CDD" id="cd19543">
    <property type="entry name" value="DCL_NRPS"/>
    <property type="match status" value="1"/>
</dbReference>
<accession>Q0B1F7</accession>
<dbReference type="Proteomes" id="UP000000662">
    <property type="component" value="Chromosome 3"/>
</dbReference>
<dbReference type="Gene3D" id="3.30.300.30">
    <property type="match status" value="2"/>
</dbReference>
<dbReference type="Gene3D" id="3.30.559.30">
    <property type="entry name" value="Nonribosomal peptide synthetase, condensation domain"/>
    <property type="match status" value="4"/>
</dbReference>
<feature type="domain" description="Carrier" evidence="5">
    <location>
        <begin position="754"/>
        <end position="829"/>
    </location>
</feature>
<keyword evidence="7" id="KW-1185">Reference proteome</keyword>
<dbReference type="InterPro" id="IPR006162">
    <property type="entry name" value="Ppantetheine_attach_site"/>
</dbReference>
<dbReference type="NCBIfam" id="TIGR01720">
    <property type="entry name" value="NRPS-para261"/>
    <property type="match status" value="1"/>
</dbReference>
<dbReference type="EMBL" id="CP000442">
    <property type="protein sequence ID" value="ABI92016.1"/>
    <property type="molecule type" value="Genomic_DNA"/>
</dbReference>
<dbReference type="FunFam" id="3.40.50.980:FF:000002">
    <property type="entry name" value="Enterobactin synthetase component F"/>
    <property type="match status" value="1"/>
</dbReference>
<dbReference type="CDD" id="cd17646">
    <property type="entry name" value="A_NRPS_AB3403-like"/>
    <property type="match status" value="1"/>
</dbReference>
<dbReference type="GO" id="GO:0031177">
    <property type="term" value="F:phosphopantetheine binding"/>
    <property type="evidence" value="ECO:0007669"/>
    <property type="project" value="InterPro"/>
</dbReference>
<dbReference type="Gene3D" id="3.40.50.1820">
    <property type="entry name" value="alpha/beta hydrolase"/>
    <property type="match status" value="1"/>
</dbReference>
<name>Q0B1F7_BURCM</name>
<dbReference type="GO" id="GO:0005737">
    <property type="term" value="C:cytoplasm"/>
    <property type="evidence" value="ECO:0007669"/>
    <property type="project" value="TreeGrafter"/>
</dbReference>
<dbReference type="InterPro" id="IPR020806">
    <property type="entry name" value="PKS_PP-bd"/>
</dbReference>
<dbReference type="InterPro" id="IPR020845">
    <property type="entry name" value="AMP-binding_CS"/>
</dbReference>
<keyword evidence="3" id="KW-0597">Phosphoprotein</keyword>
<evidence type="ECO:0000313" key="7">
    <source>
        <dbReference type="Proteomes" id="UP000000662"/>
    </source>
</evidence>
<dbReference type="SUPFAM" id="SSF53474">
    <property type="entry name" value="alpha/beta-Hydrolases"/>
    <property type="match status" value="1"/>
</dbReference>
<dbReference type="Gene3D" id="3.40.50.980">
    <property type="match status" value="4"/>
</dbReference>
<dbReference type="GO" id="GO:0003824">
    <property type="term" value="F:catalytic activity"/>
    <property type="evidence" value="ECO:0007669"/>
    <property type="project" value="InterPro"/>
</dbReference>
<dbReference type="PATRIC" id="fig|339670.21.peg.6372"/>
<dbReference type="RefSeq" id="WP_011661342.1">
    <property type="nucleotide sequence ID" value="NC_008392.1"/>
</dbReference>
<dbReference type="InterPro" id="IPR023213">
    <property type="entry name" value="CAT-like_dom_sf"/>
</dbReference>
<dbReference type="InterPro" id="IPR025110">
    <property type="entry name" value="AMP-bd_C"/>
</dbReference>
<feature type="domain" description="Carrier" evidence="5">
    <location>
        <begin position="1802"/>
        <end position="1876"/>
    </location>
</feature>
<evidence type="ECO:0000256" key="4">
    <source>
        <dbReference type="ARBA" id="ARBA00022737"/>
    </source>
</evidence>
<keyword evidence="4" id="KW-0677">Repeat</keyword>
<dbReference type="Pfam" id="PF00975">
    <property type="entry name" value="Thioesterase"/>
    <property type="match status" value="1"/>
</dbReference>
<keyword evidence="2" id="KW-0596">Phosphopantetheine</keyword>
<dbReference type="PANTHER" id="PTHR45527">
    <property type="entry name" value="NONRIBOSOMAL PEPTIDE SYNTHETASE"/>
    <property type="match status" value="1"/>
</dbReference>
<dbReference type="GO" id="GO:0044550">
    <property type="term" value="P:secondary metabolite biosynthetic process"/>
    <property type="evidence" value="ECO:0007669"/>
    <property type="project" value="TreeGrafter"/>
</dbReference>
<comment type="cofactor">
    <cofactor evidence="1">
        <name>pantetheine 4'-phosphate</name>
        <dbReference type="ChEBI" id="CHEBI:47942"/>
    </cofactor>
</comment>
<dbReference type="InterPro" id="IPR029058">
    <property type="entry name" value="AB_hydrolase_fold"/>
</dbReference>
<dbReference type="PANTHER" id="PTHR45527:SF1">
    <property type="entry name" value="FATTY ACID SYNTHASE"/>
    <property type="match status" value="1"/>
</dbReference>
<dbReference type="CDD" id="cd19534">
    <property type="entry name" value="E_NRPS"/>
    <property type="match status" value="1"/>
</dbReference>
<dbReference type="ESTHER" id="burcm-q0b1f7">
    <property type="family name" value="Thioesterase"/>
</dbReference>
<dbReference type="GO" id="GO:0043041">
    <property type="term" value="P:amino acid activation for nonribosomal peptide biosynthetic process"/>
    <property type="evidence" value="ECO:0007669"/>
    <property type="project" value="TreeGrafter"/>
</dbReference>
<evidence type="ECO:0000313" key="6">
    <source>
        <dbReference type="EMBL" id="ABI92016.1"/>
    </source>
</evidence>
<evidence type="ECO:0000256" key="2">
    <source>
        <dbReference type="ARBA" id="ARBA00022450"/>
    </source>
</evidence>
<dbReference type="SMART" id="SM00824">
    <property type="entry name" value="PKS_TE"/>
    <property type="match status" value="1"/>
</dbReference>
<dbReference type="Pfam" id="PF00550">
    <property type="entry name" value="PP-binding"/>
    <property type="match status" value="3"/>
</dbReference>
<dbReference type="CDD" id="cd19531">
    <property type="entry name" value="LCL_NRPS-like"/>
    <property type="match status" value="1"/>
</dbReference>
<dbReference type="CDD" id="cd05930">
    <property type="entry name" value="A_NRPS"/>
    <property type="match status" value="1"/>
</dbReference>
<dbReference type="NCBIfam" id="NF003417">
    <property type="entry name" value="PRK04813.1"/>
    <property type="match status" value="2"/>
</dbReference>
<dbReference type="PROSITE" id="PS00455">
    <property type="entry name" value="AMP_BINDING"/>
    <property type="match status" value="2"/>
</dbReference>
<evidence type="ECO:0000256" key="3">
    <source>
        <dbReference type="ARBA" id="ARBA00022553"/>
    </source>
</evidence>
<dbReference type="InterPro" id="IPR000873">
    <property type="entry name" value="AMP-dep_synth/lig_dom"/>
</dbReference>
<dbReference type="InterPro" id="IPR009081">
    <property type="entry name" value="PP-bd_ACP"/>
</dbReference>
<dbReference type="Gene3D" id="3.30.559.10">
    <property type="entry name" value="Chloramphenicol acetyltransferase-like domain"/>
    <property type="match status" value="3"/>
</dbReference>
<sequence>MQDNNVLVTDHRYAQTARFWRGSLSLVTGVYRIAPHAPSPQPGRLLTRTVPLTPASLDLLRRIGDGELAEFAVTAAGIALLLWKYFRIPVTVLGTPGLAEHPSARAATVPLIIEVRPDERIDDYLSRVAGIVEDSYAEHHFPLETLVRNEKDMDPAQLTKVSLVDDRVHRALSREDDDLQLHLRLARGEIEIRYAGAIEPLLIDGFAASLGVVLEEFEHLDKPVGDIEAIPPQARRMLASFNETATAGPSHPTVVEMFEAQVARTPAAPALVTDTSLTTYADLNAQANRLAHELRHHHGVGPESLVGIMLDRSEWMIVAILGILKAGAAFVPLDPAYPAERINHILGDTGLSLLVTQSSQLAQWYEFSGVTLLLDQELPGWTPLPDNPPCRAEPANLAYVIYTSGSTGRPKGCLLEHRNLAHYIAWAAGYYFADSTTGSFGLYSSLCFDFTLTNIFCPLVRGKSLRIYPQSESIDTILARMFQPGSGVDTLKLTPTHIHLLEYMNLSRSGVRKVIVGGEELTPQHIATLRKIDPALDIYNEYGPTEATVGCIVERVDGTPPTVLIGRPIANTRVYMLDDALRPVPLGVPGEICIAGDGLARGYHQRPDVTAAKFVEHPFPGEARIYRTGDIGRWLPDGQIQCYGRVDDQVKIRGHRVELGEIEAALTAHEDVVGAAVMLRESAHGVRKLAAYVKGSANLNVADLRAFLAGKLPDYMVPSDIFPIAEFPLNANGKLDRPALLAMEPAATPDAASLDATPIQLELVRIWREVLDNPAVDLTGRFFDYGGDSLQAMQLVSRIWSSFSVEIGIDAIFELQTIGAVSDLIEASSPRTGSMAGNIPLRSRANDLPLSFPQQRLWFLAQLEGPSATYNISSALRFDGDLDIARLRAAVSDISRRHEILRTTFPAVDGLGVQRIAPPAPVALDVVDVASESDTLALLAEEADRPFDLATGPLYRVVLYRVHARLHVFGITMHHIISDAWSSGILIRELAALYAGQSLPELAVQYADYAAWQHERLASADTHRELALVSAALADAPDLIELPTDRPRPAIQRFHGAVLPFQLNAERADGLRAIARASGTSTYMVVLAAYALLLSRYSNQQDLVIGSPIANRRSSMTEPLIGFFANMLALRVDLSGNPTFGELLARVKHVALDGYSRQEIPFEQVVDSLKLERNLSRTPVFQAVFAYEKAQPHAVDFPGLVATPVSVETHTAKFDLTLHIQDADHGLAGSLEYNLDLFDADTIDRMAEHFRTLLDAVVADPDRPLSALALSSEAERNLLTVEWNRTDTDFGDAAAQPLHRLFEQQVERTPDAVAAVYDDVALTYAELNLRANRLAHRLIELGVAPDVLVGVAMERSLDMVVALLAILKAGGAYVPVDPEYPAERVRFMIDHAQLRWLLTQQHLLDALPDTDARVIVVDRDTLDLDAAPASNPAPALSGENLAYMIYTSGSTGRPKGALNTHRAITNRILWMQHAYMLGADDAVLQKTPFSFDVSVWEFFWPLIAGARLVFARPGGQRETDYLVELIERERITTVHFVPSMLRAFLDHPDLDAHCTSLRRVVCSGEALPYDLQQRCLARLDVRLFNLYGPTEAAVDVTAWECRRDDPHRIVPIGRPIANTRVYIVDAQLQPVPVGVAGELLIGGTPVGRGYHGEPELSAEKFIADPFSADSQARLYRTGDLARYRPDGNIEFLGRIDHQIKLRGLRIEPGEIEAALREHPSVDDCVVIAKTDGARTFLIAYVATASPDLADLRGYLSGKLADYMVPSKFVTLESLPLLPNGKINRKALPVPADAVDAAQPHAPAVTPREILLASIWQDVLQLPSIGIHDNFFELGGDSILSIQVISRANQAGLRVTAKQLFQYQTVAQLAAAPEERAAHTSSVSPLGDAPLTPVQHWFFEQEIDTPSHYNQTVLIQVPADIDASRLADAFRQVYEHHDALRLRFTRSAGQWTQEVVAAGEMPALFAKEVLAGDAGERIAAMRAAAEEAERGIDITHGPLLAARLFCFADEPLARLFVSIHHLAVDGVSWRVLLEDLHAAYHGRPLPAKTTSFREWALHLQQLARSPAIGDEAPRWQALLSQDVEPMPVDYPAPGAANKAANNAVGDAASVSFELDEADTTALLRRLPRAYDTRINDVLLVALAQACSMATGNARTRIDLESHGRHVSDAPLDVTRTVGWFTSIYPIVLEADAMHTPEEALRAGQQQLRRISADGLGYALLRYLSPDDAVRDSLAALPNADILFNYHGQLDTVLQQSDGWSPAAEDLGSLRAERSRRTHAFEIVAAVSDGKLQVDWRYGERLHQRQTVENLAAHFKDRLLEFVASVSDTAWDNVEDSYPLSSLQQGILFHSLYELDPAAYFQQFSFVVSGPLQVPALRQAWANALARHPVLRTAFAWADRDHPVQTVLHTLDLPWTFLDWRHRDASRRAQDFDAFLADDRRRGFDLHRAPLFRCTLIQEADARYRFCWSAHHIILDGWSTATLMKEVFDDYLSLARTGTPAVASSAPGYRRYIDWLARHPRSADEAWWRANLAGFHAATPVAAKPARQIAGDAARQDTLRTQQCLLDEALTTRLQALMRTHRLTLNVLIRAVWALVLRRHAGTNDVVFGVTVSGRPPQLDGVESIVGLFINTLPFRVRIAPERPFVEWLAEVHAAQTAMEPHSYSSLVDIQSWSELSARDSLFDSLLVFENFPVAAAPDLGPDGIEIRDTRAFAESNYPLTLTVHPDNRLAFLITHDAHRVAPDAVRQMLGTLLALLERFADDRAQLTGQLADAPAPAAGSRPGAPRDVAAAAAEPAHPAQPAAGAATTARAVAPTADESTLLAIWQRIFKRDDITVSDNYFDLGGHSIIAIQLMANVEKAFDRRLPISCLFENPTIEKLAAALAGKAPSAPAGELVTIRDGGPAAPLFLLPGAGGNVVYFHPLANHLSEAHAVLGLEALGLDGSCLPLTRVEDIAARHIERIWPLVGAGPYYLAGHSFGAQVALEMSRQLVAKGAVVKLLAIFDASAPVDSSAATYWQDWDDTEWLVAIAHEIGTFLGTDLEVTRADLVALDPDAQAGLILDRIGDRGNWFADAGSDRVRAYLRVYQANFKSRYAPQATALPVPIALFRSTERDPGDYDPSPEIAQLRLDPTWGWSRFSALPVEVTDVPGDHLTMLLDPHAGVLATHVNPFLEKKPS</sequence>
<protein>
    <submittedName>
        <fullName evidence="6">Amino acid adenylation domain protein</fullName>
    </submittedName>
</protein>
<dbReference type="InterPro" id="IPR020802">
    <property type="entry name" value="TesA-like"/>
</dbReference>
<dbReference type="InterPro" id="IPR001031">
    <property type="entry name" value="Thioesterase"/>
</dbReference>
<proteinExistence type="predicted"/>
<dbReference type="SUPFAM" id="SSF47336">
    <property type="entry name" value="ACP-like"/>
    <property type="match status" value="3"/>
</dbReference>
<dbReference type="FunFam" id="3.40.50.980:FF:000001">
    <property type="entry name" value="Non-ribosomal peptide synthetase"/>
    <property type="match status" value="2"/>
</dbReference>
<dbReference type="Gene3D" id="1.10.1200.10">
    <property type="entry name" value="ACP-like"/>
    <property type="match status" value="3"/>
</dbReference>
<evidence type="ECO:0000256" key="1">
    <source>
        <dbReference type="ARBA" id="ARBA00001957"/>
    </source>
</evidence>
<dbReference type="eggNOG" id="COG1020">
    <property type="taxonomic scope" value="Bacteria"/>
</dbReference>
<dbReference type="PROSITE" id="PS00012">
    <property type="entry name" value="PHOSPHOPANTETHEINE"/>
    <property type="match status" value="2"/>
</dbReference>
<dbReference type="GeneID" id="93088786"/>
<dbReference type="PROSITE" id="PS50075">
    <property type="entry name" value="CARRIER"/>
    <property type="match status" value="3"/>
</dbReference>
<dbReference type="FunFam" id="1.10.1200.10:FF:000005">
    <property type="entry name" value="Nonribosomal peptide synthetase 1"/>
    <property type="match status" value="1"/>
</dbReference>
<feature type="domain" description="Carrier" evidence="5">
    <location>
        <begin position="2811"/>
        <end position="2886"/>
    </location>
</feature>